<dbReference type="Proteomes" id="UP001055879">
    <property type="component" value="Linkage Group LG01"/>
</dbReference>
<sequence>MVTDKKRRPVIGKLITPGLRSGFPEVGTSPTTPFEFKVLSPRGMIHCDMSGIGLGIVAALENIPAKNTTFDRRNPIGSDPVSVNQDEEEYTIVTRRKANESYTKVYHGGFVTNQGIEIRSPASIFDISPARFDDVKVAETSGFLSSCFLCNKRLHGKDIFMYRGEKAFCSPECRSRQIGMDEKREKYCSSEAESNKSPNNGCHSREMFATGIYVI</sequence>
<comment type="caution">
    <text evidence="1">The sequence shown here is derived from an EMBL/GenBank/DDBJ whole genome shotgun (WGS) entry which is preliminary data.</text>
</comment>
<reference evidence="1 2" key="2">
    <citation type="journal article" date="2022" name="Mol. Ecol. Resour.">
        <title>The genomes of chicory, endive, great burdock and yacon provide insights into Asteraceae paleo-polyploidization history and plant inulin production.</title>
        <authorList>
            <person name="Fan W."/>
            <person name="Wang S."/>
            <person name="Wang H."/>
            <person name="Wang A."/>
            <person name="Jiang F."/>
            <person name="Liu H."/>
            <person name="Zhao H."/>
            <person name="Xu D."/>
            <person name="Zhang Y."/>
        </authorList>
    </citation>
    <scope>NUCLEOTIDE SEQUENCE [LARGE SCALE GENOMIC DNA]</scope>
    <source>
        <strain evidence="2">cv. Niubang</strain>
    </source>
</reference>
<reference evidence="2" key="1">
    <citation type="journal article" date="2022" name="Mol. Ecol. Resour.">
        <title>The genomes of chicory, endive, great burdock and yacon provide insights into Asteraceae palaeo-polyploidization history and plant inulin production.</title>
        <authorList>
            <person name="Fan W."/>
            <person name="Wang S."/>
            <person name="Wang H."/>
            <person name="Wang A."/>
            <person name="Jiang F."/>
            <person name="Liu H."/>
            <person name="Zhao H."/>
            <person name="Xu D."/>
            <person name="Zhang Y."/>
        </authorList>
    </citation>
    <scope>NUCLEOTIDE SEQUENCE [LARGE SCALE GENOMIC DNA]</scope>
    <source>
        <strain evidence="2">cv. Niubang</strain>
    </source>
</reference>
<organism evidence="1 2">
    <name type="scientific">Arctium lappa</name>
    <name type="common">Greater burdock</name>
    <name type="synonym">Lappa major</name>
    <dbReference type="NCBI Taxonomy" id="4217"/>
    <lineage>
        <taxon>Eukaryota</taxon>
        <taxon>Viridiplantae</taxon>
        <taxon>Streptophyta</taxon>
        <taxon>Embryophyta</taxon>
        <taxon>Tracheophyta</taxon>
        <taxon>Spermatophyta</taxon>
        <taxon>Magnoliopsida</taxon>
        <taxon>eudicotyledons</taxon>
        <taxon>Gunneridae</taxon>
        <taxon>Pentapetalae</taxon>
        <taxon>asterids</taxon>
        <taxon>campanulids</taxon>
        <taxon>Asterales</taxon>
        <taxon>Asteraceae</taxon>
        <taxon>Carduoideae</taxon>
        <taxon>Cardueae</taxon>
        <taxon>Arctiinae</taxon>
        <taxon>Arctium</taxon>
    </lineage>
</organism>
<name>A0ACB9FNN5_ARCLA</name>
<proteinExistence type="predicted"/>
<gene>
    <name evidence="1" type="ORF">L6452_03948</name>
</gene>
<evidence type="ECO:0000313" key="2">
    <source>
        <dbReference type="Proteomes" id="UP001055879"/>
    </source>
</evidence>
<protein>
    <submittedName>
        <fullName evidence="1">Uncharacterized protein</fullName>
    </submittedName>
</protein>
<evidence type="ECO:0000313" key="1">
    <source>
        <dbReference type="EMBL" id="KAI3772755.1"/>
    </source>
</evidence>
<dbReference type="EMBL" id="CM042047">
    <property type="protein sequence ID" value="KAI3772755.1"/>
    <property type="molecule type" value="Genomic_DNA"/>
</dbReference>
<keyword evidence="2" id="KW-1185">Reference proteome</keyword>
<accession>A0ACB9FNN5</accession>